<dbReference type="Proteomes" id="UP000831607">
    <property type="component" value="Chromosome"/>
</dbReference>
<evidence type="ECO:0000256" key="1">
    <source>
        <dbReference type="ARBA" id="ARBA00038414"/>
    </source>
</evidence>
<sequence length="235" mass="25133">MRILIINPNTTHSMTEKVATAARRVVSPDTEIIARTSAHGPVSIEGYYDEALSLAGLLHEIRREPDIDGVVIACFDDTGLDAARCLTDRPVVGIGEAGYRMAAMLSNRFSVVTTLSRSVPALEHNLLRYGLERQCASVRASDVPVLELEHGKPEAMARIEAEIQKAIDIDHAEAIVLGCAGMTDLASGLAAKYQMPVLDGVACAAALVESMTRIGLRTTRKGGYAPPPPSKLTIT</sequence>
<dbReference type="InterPro" id="IPR052186">
    <property type="entry name" value="Hydantoin_racemase-like"/>
</dbReference>
<name>A0ABY4AGT3_9BURK</name>
<gene>
    <name evidence="2" type="ORF">DHf2319_08325</name>
</gene>
<dbReference type="InterPro" id="IPR015942">
    <property type="entry name" value="Asp/Glu/hydantoin_racemase"/>
</dbReference>
<dbReference type="PANTHER" id="PTHR28047:SF5">
    <property type="entry name" value="PROTEIN DCG1"/>
    <property type="match status" value="1"/>
</dbReference>
<dbReference type="Gene3D" id="3.40.50.12500">
    <property type="match status" value="1"/>
</dbReference>
<protein>
    <submittedName>
        <fullName evidence="2">Aspartate/glutamate racemase family protein</fullName>
    </submittedName>
</protein>
<organism evidence="2 3">
    <name type="scientific">Orrella daihaiensis</name>
    <dbReference type="NCBI Taxonomy" id="2782176"/>
    <lineage>
        <taxon>Bacteria</taxon>
        <taxon>Pseudomonadati</taxon>
        <taxon>Pseudomonadota</taxon>
        <taxon>Betaproteobacteria</taxon>
        <taxon>Burkholderiales</taxon>
        <taxon>Alcaligenaceae</taxon>
        <taxon>Orrella</taxon>
    </lineage>
</organism>
<accession>A0ABY4AGT3</accession>
<evidence type="ECO:0000313" key="3">
    <source>
        <dbReference type="Proteomes" id="UP000831607"/>
    </source>
</evidence>
<reference evidence="2 3" key="1">
    <citation type="submission" date="2020-11" db="EMBL/GenBank/DDBJ databases">
        <title>Algicoccus daihaiensis sp.nov., isolated from Daihai Lake in Inner Mongolia.</title>
        <authorList>
            <person name="Kai J."/>
        </authorList>
    </citation>
    <scope>NUCLEOTIDE SEQUENCE [LARGE SCALE GENOMIC DNA]</scope>
    <source>
        <strain evidence="3">f23</strain>
    </source>
</reference>
<evidence type="ECO:0000313" key="2">
    <source>
        <dbReference type="EMBL" id="UOD49486.1"/>
    </source>
</evidence>
<comment type="similarity">
    <text evidence="1">Belongs to the HyuE racemase family.</text>
</comment>
<dbReference type="RefSeq" id="WP_243477709.1">
    <property type="nucleotide sequence ID" value="NZ_CP063982.1"/>
</dbReference>
<dbReference type="InterPro" id="IPR053714">
    <property type="entry name" value="Iso_Racemase_Enz_sf"/>
</dbReference>
<dbReference type="EMBL" id="CP063982">
    <property type="protein sequence ID" value="UOD49486.1"/>
    <property type="molecule type" value="Genomic_DNA"/>
</dbReference>
<proteinExistence type="inferred from homology"/>
<keyword evidence="3" id="KW-1185">Reference proteome</keyword>
<dbReference type="PANTHER" id="PTHR28047">
    <property type="entry name" value="PROTEIN DCG1"/>
    <property type="match status" value="1"/>
</dbReference>
<dbReference type="Pfam" id="PF01177">
    <property type="entry name" value="Asp_Glu_race"/>
    <property type="match status" value="1"/>
</dbReference>